<evidence type="ECO:0000313" key="2">
    <source>
        <dbReference type="EMBL" id="MDI9257565.1"/>
    </source>
</evidence>
<sequence>MKAKMLPVILLWCCFVGCQKQTDRNTSAQDSIAKADSVAVNAHHAKSSLDYIGTYKGILPCADCEGMETIICINENETYNVKTRYLGKGEKVFEQKGRFSWNAKGNTIILQDIKSGPNQYFVGENTLTQLDMDGKKITGALASNYILTKQPSHKIADEVETNSQTTVDLNSRIESETVIKKVNPAVGKASLAETKWKLMTLGGKLVQQKGKKAYFIWLNSKDGRFNAFAGCNLMTGSYAMPTAAELVFSNVAMTRMACPDMTLETRFAAMLEKVDSYSIQDNILQFKKGKKTILAAFEPSN</sequence>
<dbReference type="InterPro" id="IPR053147">
    <property type="entry name" value="Hsp_HslJ-like"/>
</dbReference>
<name>A0ABT6XRE3_9FLAO</name>
<dbReference type="InterPro" id="IPR038670">
    <property type="entry name" value="HslJ-like_sf"/>
</dbReference>
<dbReference type="EMBL" id="JASGBP010000005">
    <property type="protein sequence ID" value="MDI9257565.1"/>
    <property type="molecule type" value="Genomic_DNA"/>
</dbReference>
<dbReference type="PANTHER" id="PTHR35535">
    <property type="entry name" value="HEAT SHOCK PROTEIN HSLJ"/>
    <property type="match status" value="1"/>
</dbReference>
<proteinExistence type="predicted"/>
<gene>
    <name evidence="2" type="ORF">QHT84_09075</name>
</gene>
<dbReference type="RefSeq" id="WP_283239244.1">
    <property type="nucleotide sequence ID" value="NZ_JASGBP010000005.1"/>
</dbReference>
<evidence type="ECO:0000313" key="3">
    <source>
        <dbReference type="Proteomes" id="UP001230035"/>
    </source>
</evidence>
<dbReference type="Proteomes" id="UP001230035">
    <property type="component" value="Unassembled WGS sequence"/>
</dbReference>
<dbReference type="Gene3D" id="2.40.128.270">
    <property type="match status" value="1"/>
</dbReference>
<dbReference type="PANTHER" id="PTHR35535:SF1">
    <property type="entry name" value="HEAT SHOCK PROTEIN HSLJ"/>
    <property type="match status" value="1"/>
</dbReference>
<evidence type="ECO:0000259" key="1">
    <source>
        <dbReference type="Pfam" id="PF03724"/>
    </source>
</evidence>
<organism evidence="2 3">
    <name type="scientific">Flavobacterium sedimenticola</name>
    <dbReference type="NCBI Taxonomy" id="3043286"/>
    <lineage>
        <taxon>Bacteria</taxon>
        <taxon>Pseudomonadati</taxon>
        <taxon>Bacteroidota</taxon>
        <taxon>Flavobacteriia</taxon>
        <taxon>Flavobacteriales</taxon>
        <taxon>Flavobacteriaceae</taxon>
        <taxon>Flavobacterium</taxon>
    </lineage>
</organism>
<dbReference type="Pfam" id="PF04170">
    <property type="entry name" value="NlpE"/>
    <property type="match status" value="1"/>
</dbReference>
<keyword evidence="3" id="KW-1185">Reference proteome</keyword>
<dbReference type="InterPro" id="IPR007298">
    <property type="entry name" value="Cu-R_lipoprotein_NlpE"/>
</dbReference>
<accession>A0ABT6XRE3</accession>
<feature type="domain" description="DUF306" evidence="1">
    <location>
        <begin position="189"/>
        <end position="295"/>
    </location>
</feature>
<comment type="caution">
    <text evidence="2">The sequence shown here is derived from an EMBL/GenBank/DDBJ whole genome shotgun (WGS) entry which is preliminary data.</text>
</comment>
<dbReference type="Pfam" id="PF03724">
    <property type="entry name" value="META"/>
    <property type="match status" value="1"/>
</dbReference>
<dbReference type="InterPro" id="IPR005184">
    <property type="entry name" value="DUF306_Meta_HslJ"/>
</dbReference>
<dbReference type="Gene3D" id="2.40.128.640">
    <property type="match status" value="1"/>
</dbReference>
<protein>
    <submittedName>
        <fullName evidence="2">Copper resistance protein NlpE N-terminal domain-containing protein</fullName>
    </submittedName>
</protein>
<reference evidence="2 3" key="1">
    <citation type="submission" date="2023-05" db="EMBL/GenBank/DDBJ databases">
        <title>Flavobacterium sedimenti sp. nov., isolated from the sediment.</title>
        <authorList>
            <person name="Wu N."/>
        </authorList>
    </citation>
    <scope>NUCLEOTIDE SEQUENCE [LARGE SCALE GENOMIC DNA]</scope>
    <source>
        <strain evidence="2 3">YZ-48</strain>
    </source>
</reference>